<dbReference type="Proteomes" id="UP001176961">
    <property type="component" value="Unassembled WGS sequence"/>
</dbReference>
<feature type="non-terminal residue" evidence="1">
    <location>
        <position position="141"/>
    </location>
</feature>
<sequence length="141" mass="16289">MIKPPEQPPWFKQVLIEEERPDIVAKFGKNLDVDEAELLDVFLRSGEELVPGDLVITDDNLDEDSREYSRYEVLTKYNEGRYSAIYIVAKQTCTDNEEVLDKSLYAMKVGLRKESENTKLRFKRELAVLRELRGAGVLHTP</sequence>
<evidence type="ECO:0000313" key="2">
    <source>
        <dbReference type="Proteomes" id="UP001176961"/>
    </source>
</evidence>
<organism evidence="1 2">
    <name type="scientific">Cylicocyclus nassatus</name>
    <name type="common">Nematode worm</name>
    <dbReference type="NCBI Taxonomy" id="53992"/>
    <lineage>
        <taxon>Eukaryota</taxon>
        <taxon>Metazoa</taxon>
        <taxon>Ecdysozoa</taxon>
        <taxon>Nematoda</taxon>
        <taxon>Chromadorea</taxon>
        <taxon>Rhabditida</taxon>
        <taxon>Rhabditina</taxon>
        <taxon>Rhabditomorpha</taxon>
        <taxon>Strongyloidea</taxon>
        <taxon>Strongylidae</taxon>
        <taxon>Cylicocyclus</taxon>
    </lineage>
</organism>
<name>A0AA36HC37_CYLNA</name>
<gene>
    <name evidence="1" type="ORF">CYNAS_LOCUS19251</name>
</gene>
<accession>A0AA36HC37</accession>
<evidence type="ECO:0000313" key="1">
    <source>
        <dbReference type="EMBL" id="CAJ0607268.1"/>
    </source>
</evidence>
<keyword evidence="2" id="KW-1185">Reference proteome</keyword>
<proteinExistence type="predicted"/>
<dbReference type="EMBL" id="CATQJL010000316">
    <property type="protein sequence ID" value="CAJ0607268.1"/>
    <property type="molecule type" value="Genomic_DNA"/>
</dbReference>
<protein>
    <submittedName>
        <fullName evidence="1">Uncharacterized protein</fullName>
    </submittedName>
</protein>
<comment type="caution">
    <text evidence="1">The sequence shown here is derived from an EMBL/GenBank/DDBJ whole genome shotgun (WGS) entry which is preliminary data.</text>
</comment>
<dbReference type="AlphaFoldDB" id="A0AA36HC37"/>
<reference evidence="1" key="1">
    <citation type="submission" date="2023-07" db="EMBL/GenBank/DDBJ databases">
        <authorList>
            <consortium name="CYATHOMIX"/>
        </authorList>
    </citation>
    <scope>NUCLEOTIDE SEQUENCE</scope>
    <source>
        <strain evidence="1">N/A</strain>
    </source>
</reference>